<evidence type="ECO:0000256" key="4">
    <source>
        <dbReference type="ARBA" id="ARBA00022553"/>
    </source>
</evidence>
<keyword evidence="6 10" id="KW-0418">Kinase</keyword>
<dbReference type="Gene3D" id="3.30.565.10">
    <property type="entry name" value="Histidine kinase-like ATPase, C-terminal domain"/>
    <property type="match status" value="1"/>
</dbReference>
<dbReference type="EMBL" id="CP073084">
    <property type="protein sequence ID" value="QUE54207.1"/>
    <property type="molecule type" value="Genomic_DNA"/>
</dbReference>
<evidence type="ECO:0000256" key="7">
    <source>
        <dbReference type="ARBA" id="ARBA00023012"/>
    </source>
</evidence>
<dbReference type="InterPro" id="IPR050351">
    <property type="entry name" value="BphY/WalK/GraS-like"/>
</dbReference>
<dbReference type="Pfam" id="PF00512">
    <property type="entry name" value="HisKA"/>
    <property type="match status" value="1"/>
</dbReference>
<keyword evidence="5" id="KW-0808">Transferase</keyword>
<dbReference type="SUPFAM" id="SSF47384">
    <property type="entry name" value="Homodimeric domain of signal transducing histidine kinase"/>
    <property type="match status" value="1"/>
</dbReference>
<dbReference type="PANTHER" id="PTHR45453">
    <property type="entry name" value="PHOSPHATE REGULON SENSOR PROTEIN PHOR"/>
    <property type="match status" value="1"/>
</dbReference>
<dbReference type="InterPro" id="IPR003594">
    <property type="entry name" value="HATPase_dom"/>
</dbReference>
<feature type="transmembrane region" description="Helical" evidence="8">
    <location>
        <begin position="6"/>
        <end position="28"/>
    </location>
</feature>
<name>A0ABX7YKQ8_9STRE</name>
<evidence type="ECO:0000256" key="3">
    <source>
        <dbReference type="ARBA" id="ARBA00012438"/>
    </source>
</evidence>
<dbReference type="PROSITE" id="PS50109">
    <property type="entry name" value="HIS_KIN"/>
    <property type="match status" value="1"/>
</dbReference>
<dbReference type="InterPro" id="IPR003661">
    <property type="entry name" value="HisK_dim/P_dom"/>
</dbReference>
<comment type="catalytic activity">
    <reaction evidence="1">
        <text>ATP + protein L-histidine = ADP + protein N-phospho-L-histidine.</text>
        <dbReference type="EC" id="2.7.13.3"/>
    </reaction>
</comment>
<comment type="subcellular location">
    <subcellularLocation>
        <location evidence="2">Membrane</location>
    </subcellularLocation>
</comment>
<dbReference type="SMART" id="SM00387">
    <property type="entry name" value="HATPase_c"/>
    <property type="match status" value="1"/>
</dbReference>
<dbReference type="CDD" id="cd00082">
    <property type="entry name" value="HisKA"/>
    <property type="match status" value="1"/>
</dbReference>
<organism evidence="10 11">
    <name type="scientific">Streptococcus oriscaviae</name>
    <dbReference type="NCBI Taxonomy" id="2781599"/>
    <lineage>
        <taxon>Bacteria</taxon>
        <taxon>Bacillati</taxon>
        <taxon>Bacillota</taxon>
        <taxon>Bacilli</taxon>
        <taxon>Lactobacillales</taxon>
        <taxon>Streptococcaceae</taxon>
        <taxon>Streptococcus</taxon>
    </lineage>
</organism>
<evidence type="ECO:0000259" key="9">
    <source>
        <dbReference type="PROSITE" id="PS50109"/>
    </source>
</evidence>
<evidence type="ECO:0000313" key="10">
    <source>
        <dbReference type="EMBL" id="QUE54207.1"/>
    </source>
</evidence>
<evidence type="ECO:0000256" key="5">
    <source>
        <dbReference type="ARBA" id="ARBA00022679"/>
    </source>
</evidence>
<keyword evidence="8" id="KW-0472">Membrane</keyword>
<gene>
    <name evidence="10" type="ORF">INT76_10385</name>
</gene>
<dbReference type="Gene3D" id="1.10.287.130">
    <property type="match status" value="1"/>
</dbReference>
<dbReference type="PANTHER" id="PTHR45453:SF1">
    <property type="entry name" value="PHOSPHATE REGULON SENSOR PROTEIN PHOR"/>
    <property type="match status" value="1"/>
</dbReference>
<proteinExistence type="predicted"/>
<keyword evidence="7" id="KW-0902">Two-component regulatory system</keyword>
<reference evidence="10 11" key="1">
    <citation type="submission" date="2021-04" db="EMBL/GenBank/DDBJ databases">
        <title>Complete genome sequence of a novel Streptococcus species.</title>
        <authorList>
            <person name="Teng J.L.L."/>
        </authorList>
    </citation>
    <scope>NUCLEOTIDE SEQUENCE [LARGE SCALE GENOMIC DNA]</scope>
    <source>
        <strain evidence="10 11">HKU75</strain>
    </source>
</reference>
<dbReference type="InterPro" id="IPR036890">
    <property type="entry name" value="HATPase_C_sf"/>
</dbReference>
<keyword evidence="4" id="KW-0597">Phosphoprotein</keyword>
<keyword evidence="11" id="KW-1185">Reference proteome</keyword>
<protein>
    <recommendedName>
        <fullName evidence="3">histidine kinase</fullName>
        <ecNumber evidence="3">2.7.13.3</ecNumber>
    </recommendedName>
</protein>
<dbReference type="RefSeq" id="WP_212570556.1">
    <property type="nucleotide sequence ID" value="NZ_CP073084.1"/>
</dbReference>
<evidence type="ECO:0000256" key="1">
    <source>
        <dbReference type="ARBA" id="ARBA00000085"/>
    </source>
</evidence>
<dbReference type="SMART" id="SM00388">
    <property type="entry name" value="HisKA"/>
    <property type="match status" value="1"/>
</dbReference>
<keyword evidence="8" id="KW-0812">Transmembrane</keyword>
<evidence type="ECO:0000256" key="2">
    <source>
        <dbReference type="ARBA" id="ARBA00004370"/>
    </source>
</evidence>
<sequence>MLRKIRLQFILIASVAVTVILIAFAGVLNSARYIQNNSEIELILNLLSENDGQLPAGSELAKALTGSHLTVNRAEHLSYFSYVLDGEGAILSSDMTRNQSLTEEGLNDFKEALESAESSSIIYYDGRYYAHRETTATASNSLVVVLDISHYIDERTELFETSFQMSAYSLIFFVVVVFIFSGWAIKPYVENAENQKRFITNAGHELKTPLAIISANTEMQELLDGETEWSRSTKAQVQRLTGLINQMVTLAKLEEQPDVALSELDFSRIVQDAAEDFKAALIKDGKAFELDVAPDVLVKGEEKSLFELVTILVDNATKYCDPEGKVTVRLSKTPLKKANLEVANTYQAGKGIDYSRFFDRFYREDSSHNSRVSGYGIGLSMAQSMVRLFRGKISVHYKDDTITFKVVL</sequence>
<dbReference type="InterPro" id="IPR005467">
    <property type="entry name" value="His_kinase_dom"/>
</dbReference>
<evidence type="ECO:0000256" key="8">
    <source>
        <dbReference type="SAM" id="Phobius"/>
    </source>
</evidence>
<feature type="domain" description="Histidine kinase" evidence="9">
    <location>
        <begin position="201"/>
        <end position="408"/>
    </location>
</feature>
<dbReference type="EC" id="2.7.13.3" evidence="3"/>
<keyword evidence="8" id="KW-1133">Transmembrane helix</keyword>
<accession>A0ABX7YKQ8</accession>
<feature type="transmembrane region" description="Helical" evidence="8">
    <location>
        <begin position="165"/>
        <end position="185"/>
    </location>
</feature>
<dbReference type="SUPFAM" id="SSF55874">
    <property type="entry name" value="ATPase domain of HSP90 chaperone/DNA topoisomerase II/histidine kinase"/>
    <property type="match status" value="1"/>
</dbReference>
<dbReference type="InterPro" id="IPR036097">
    <property type="entry name" value="HisK_dim/P_sf"/>
</dbReference>
<evidence type="ECO:0000256" key="6">
    <source>
        <dbReference type="ARBA" id="ARBA00022777"/>
    </source>
</evidence>
<evidence type="ECO:0000313" key="11">
    <source>
        <dbReference type="Proteomes" id="UP000677616"/>
    </source>
</evidence>
<dbReference type="GO" id="GO:0016301">
    <property type="term" value="F:kinase activity"/>
    <property type="evidence" value="ECO:0007669"/>
    <property type="project" value="UniProtKB-KW"/>
</dbReference>
<dbReference type="Proteomes" id="UP000677616">
    <property type="component" value="Chromosome"/>
</dbReference>
<dbReference type="Pfam" id="PF02518">
    <property type="entry name" value="HATPase_c"/>
    <property type="match status" value="1"/>
</dbReference>